<dbReference type="AlphaFoldDB" id="A0A8H3WVS6"/>
<comment type="caution">
    <text evidence="2">The sequence shown here is derived from an EMBL/GenBank/DDBJ whole genome shotgun (WGS) entry which is preliminary data.</text>
</comment>
<protein>
    <submittedName>
        <fullName evidence="2">Uncharacterized protein</fullName>
    </submittedName>
</protein>
<dbReference type="Proteomes" id="UP000439903">
    <property type="component" value="Unassembled WGS sequence"/>
</dbReference>
<name>A0A8H3WVS6_GIGMA</name>
<evidence type="ECO:0000313" key="3">
    <source>
        <dbReference type="Proteomes" id="UP000439903"/>
    </source>
</evidence>
<feature type="region of interest" description="Disordered" evidence="1">
    <location>
        <begin position="39"/>
        <end position="78"/>
    </location>
</feature>
<accession>A0A8H3WVS6</accession>
<keyword evidence="3" id="KW-1185">Reference proteome</keyword>
<gene>
    <name evidence="2" type="ORF">F8M41_014118</name>
</gene>
<feature type="compositionally biased region" description="Basic and acidic residues" evidence="1">
    <location>
        <begin position="41"/>
        <end position="78"/>
    </location>
</feature>
<sequence>MAHPSDRPLGHQQSPVGQPADYSWVNLWVTHMSNPYGLVIIERESERERKREKQKERIREREGVRKKEKEEEKKEKEE</sequence>
<organism evidence="2 3">
    <name type="scientific">Gigaspora margarita</name>
    <dbReference type="NCBI Taxonomy" id="4874"/>
    <lineage>
        <taxon>Eukaryota</taxon>
        <taxon>Fungi</taxon>
        <taxon>Fungi incertae sedis</taxon>
        <taxon>Mucoromycota</taxon>
        <taxon>Glomeromycotina</taxon>
        <taxon>Glomeromycetes</taxon>
        <taxon>Diversisporales</taxon>
        <taxon>Gigasporaceae</taxon>
        <taxon>Gigaspora</taxon>
    </lineage>
</organism>
<evidence type="ECO:0000313" key="2">
    <source>
        <dbReference type="EMBL" id="KAF0361780.1"/>
    </source>
</evidence>
<evidence type="ECO:0000256" key="1">
    <source>
        <dbReference type="SAM" id="MobiDB-lite"/>
    </source>
</evidence>
<proteinExistence type="predicted"/>
<dbReference type="EMBL" id="WTPW01002874">
    <property type="protein sequence ID" value="KAF0361780.1"/>
    <property type="molecule type" value="Genomic_DNA"/>
</dbReference>
<reference evidence="2 3" key="1">
    <citation type="journal article" date="2019" name="Environ. Microbiol.">
        <title>At the nexus of three kingdoms: the genome of the mycorrhizal fungus Gigaspora margarita provides insights into plant, endobacterial and fungal interactions.</title>
        <authorList>
            <person name="Venice F."/>
            <person name="Ghignone S."/>
            <person name="Salvioli di Fossalunga A."/>
            <person name="Amselem J."/>
            <person name="Novero M."/>
            <person name="Xianan X."/>
            <person name="Sedzielewska Toro K."/>
            <person name="Morin E."/>
            <person name="Lipzen A."/>
            <person name="Grigoriev I.V."/>
            <person name="Henrissat B."/>
            <person name="Martin F.M."/>
            <person name="Bonfante P."/>
        </authorList>
    </citation>
    <scope>NUCLEOTIDE SEQUENCE [LARGE SCALE GENOMIC DNA]</scope>
    <source>
        <strain evidence="2 3">BEG34</strain>
    </source>
</reference>